<accession>A0ABU3X0B4</accession>
<evidence type="ECO:0000313" key="4">
    <source>
        <dbReference type="Proteomes" id="UP001281203"/>
    </source>
</evidence>
<sequence length="244" mass="23980">MKPIFSRTLILVALLCVSFTAVQAAEVRLADGQLTVAGVDDSIGLGAFDVVLSYGPDVSVTSVEGLPGFLVASNIRNGEGMTIIAGISADGPTGDVPVASVVVEGTGSIAIAVRELANSRGDPIPFTNPAFGGTTPTPVPTTPGSMPGSGSSVSSGSGGPASTPAQTPTPATTAAPGETPQAVETGSTPAVTAATTTAVQAGATTEPLESPEAGETAESTPKAGLPVLIVLFAVMIVVVLNRKD</sequence>
<gene>
    <name evidence="3" type="ORF">F8E02_05660</name>
</gene>
<name>A0ABU3X0B4_9EURY</name>
<feature type="compositionally biased region" description="Low complexity" evidence="1">
    <location>
        <begin position="129"/>
        <end position="188"/>
    </location>
</feature>
<proteinExistence type="predicted"/>
<protein>
    <recommendedName>
        <fullName evidence="5">PGF-CTERM sorting domain-containing protein</fullName>
    </recommendedName>
</protein>
<feature type="transmembrane region" description="Helical" evidence="2">
    <location>
        <begin position="223"/>
        <end position="240"/>
    </location>
</feature>
<keyword evidence="2" id="KW-0472">Membrane</keyword>
<dbReference type="EMBL" id="WBKO01000001">
    <property type="protein sequence ID" value="MDV2481499.1"/>
    <property type="molecule type" value="Genomic_DNA"/>
</dbReference>
<organism evidence="3 4">
    <name type="scientific">Methanoculleus caldifontis</name>
    <dbReference type="NCBI Taxonomy" id="2651577"/>
    <lineage>
        <taxon>Archaea</taxon>
        <taxon>Methanobacteriati</taxon>
        <taxon>Methanobacteriota</taxon>
        <taxon>Stenosarchaea group</taxon>
        <taxon>Methanomicrobia</taxon>
        <taxon>Methanomicrobiales</taxon>
        <taxon>Methanomicrobiaceae</taxon>
        <taxon>Methanoculleus</taxon>
    </lineage>
</organism>
<evidence type="ECO:0008006" key="5">
    <source>
        <dbReference type="Google" id="ProtNLM"/>
    </source>
</evidence>
<dbReference type="RefSeq" id="WP_317064517.1">
    <property type="nucleotide sequence ID" value="NZ_WBKO01000001.1"/>
</dbReference>
<evidence type="ECO:0000313" key="3">
    <source>
        <dbReference type="EMBL" id="MDV2481499.1"/>
    </source>
</evidence>
<evidence type="ECO:0000256" key="1">
    <source>
        <dbReference type="SAM" id="MobiDB-lite"/>
    </source>
</evidence>
<reference evidence="3 4" key="1">
    <citation type="submission" date="2019-10" db="EMBL/GenBank/DDBJ databases">
        <title>Isolation and characterization of Methanoculleus sp. Wushi-C6 from a hot spring well.</title>
        <authorList>
            <person name="Chen S.-C."/>
            <person name="Lan Z.-H."/>
            <person name="You Y.-T."/>
            <person name="Lai M.-C."/>
        </authorList>
    </citation>
    <scope>NUCLEOTIDE SEQUENCE [LARGE SCALE GENOMIC DNA]</scope>
    <source>
        <strain evidence="3 4">Wushi-C6</strain>
    </source>
</reference>
<dbReference type="Proteomes" id="UP001281203">
    <property type="component" value="Unassembled WGS sequence"/>
</dbReference>
<evidence type="ECO:0000256" key="2">
    <source>
        <dbReference type="SAM" id="Phobius"/>
    </source>
</evidence>
<keyword evidence="4" id="KW-1185">Reference proteome</keyword>
<feature type="region of interest" description="Disordered" evidence="1">
    <location>
        <begin position="121"/>
        <end position="188"/>
    </location>
</feature>
<keyword evidence="2" id="KW-0812">Transmembrane</keyword>
<comment type="caution">
    <text evidence="3">The sequence shown here is derived from an EMBL/GenBank/DDBJ whole genome shotgun (WGS) entry which is preliminary data.</text>
</comment>
<keyword evidence="2" id="KW-1133">Transmembrane helix</keyword>